<feature type="non-terminal residue" evidence="2">
    <location>
        <position position="162"/>
    </location>
</feature>
<evidence type="ECO:0000313" key="3">
    <source>
        <dbReference type="Proteomes" id="UP000654075"/>
    </source>
</evidence>
<dbReference type="InterPro" id="IPR013094">
    <property type="entry name" value="AB_hydrolase_3"/>
</dbReference>
<dbReference type="EMBL" id="CAJNNV010029222">
    <property type="protein sequence ID" value="CAE8627606.1"/>
    <property type="molecule type" value="Genomic_DNA"/>
</dbReference>
<dbReference type="SUPFAM" id="SSF53474">
    <property type="entry name" value="alpha/beta-Hydrolases"/>
    <property type="match status" value="1"/>
</dbReference>
<protein>
    <recommendedName>
        <fullName evidence="1">Alpha/beta hydrolase fold-3 domain-containing protein</fullName>
    </recommendedName>
</protein>
<sequence length="162" mass="17369">ARWPDLPGWVQLTGQRGPAWLGRRFPSLGLDPLFSDNGDPKLLPYLPPMALGQGRGAAIICPGGNYEFLAPYEAEPVARWLAKSLGVPAFVVKYRLLPDFGLAERREDFAAAVRAARRACSGGPVVAFGFSAGGHLVAHGCAALESDREARPDAQVLIYPCI</sequence>
<dbReference type="Pfam" id="PF07859">
    <property type="entry name" value="Abhydrolase_3"/>
    <property type="match status" value="1"/>
</dbReference>
<dbReference type="Gene3D" id="3.40.50.1820">
    <property type="entry name" value="alpha/beta hydrolase"/>
    <property type="match status" value="1"/>
</dbReference>
<dbReference type="OrthoDB" id="408631at2759"/>
<feature type="non-terminal residue" evidence="2">
    <location>
        <position position="1"/>
    </location>
</feature>
<name>A0A813GKM8_POLGL</name>
<proteinExistence type="predicted"/>
<dbReference type="GO" id="GO:0016787">
    <property type="term" value="F:hydrolase activity"/>
    <property type="evidence" value="ECO:0007669"/>
    <property type="project" value="InterPro"/>
</dbReference>
<comment type="caution">
    <text evidence="2">The sequence shown here is derived from an EMBL/GenBank/DDBJ whole genome shotgun (WGS) entry which is preliminary data.</text>
</comment>
<accession>A0A813GKM8</accession>
<feature type="domain" description="Alpha/beta hydrolase fold-3" evidence="1">
    <location>
        <begin position="70"/>
        <end position="160"/>
    </location>
</feature>
<evidence type="ECO:0000259" key="1">
    <source>
        <dbReference type="Pfam" id="PF07859"/>
    </source>
</evidence>
<evidence type="ECO:0000313" key="2">
    <source>
        <dbReference type="EMBL" id="CAE8627606.1"/>
    </source>
</evidence>
<organism evidence="2 3">
    <name type="scientific">Polarella glacialis</name>
    <name type="common">Dinoflagellate</name>
    <dbReference type="NCBI Taxonomy" id="89957"/>
    <lineage>
        <taxon>Eukaryota</taxon>
        <taxon>Sar</taxon>
        <taxon>Alveolata</taxon>
        <taxon>Dinophyceae</taxon>
        <taxon>Suessiales</taxon>
        <taxon>Suessiaceae</taxon>
        <taxon>Polarella</taxon>
    </lineage>
</organism>
<gene>
    <name evidence="2" type="ORF">PGLA1383_LOCUS44336</name>
</gene>
<keyword evidence="3" id="KW-1185">Reference proteome</keyword>
<dbReference type="Proteomes" id="UP000654075">
    <property type="component" value="Unassembled WGS sequence"/>
</dbReference>
<dbReference type="InterPro" id="IPR029058">
    <property type="entry name" value="AB_hydrolase_fold"/>
</dbReference>
<reference evidence="2" key="1">
    <citation type="submission" date="2021-02" db="EMBL/GenBank/DDBJ databases">
        <authorList>
            <person name="Dougan E. K."/>
            <person name="Rhodes N."/>
            <person name="Thang M."/>
            <person name="Chan C."/>
        </authorList>
    </citation>
    <scope>NUCLEOTIDE SEQUENCE</scope>
</reference>
<dbReference type="AlphaFoldDB" id="A0A813GKM8"/>